<dbReference type="HOGENOM" id="CLU_048259_1_1_9"/>
<keyword evidence="3" id="KW-1185">Reference proteome</keyword>
<dbReference type="STRING" id="768704.Desmer_2501"/>
<reference evidence="2 3" key="1">
    <citation type="journal article" date="2012" name="J. Bacteriol.">
        <title>Complete genome sequences of Desulfosporosinus orientis DSM765T, Desulfosporosinus youngiae DSM17734T, Desulfosporosinus meridiei DSM13257T, and Desulfosporosinus acidiphilus DSM22704T.</title>
        <authorList>
            <person name="Pester M."/>
            <person name="Brambilla E."/>
            <person name="Alazard D."/>
            <person name="Rattei T."/>
            <person name="Weinmaier T."/>
            <person name="Han J."/>
            <person name="Lucas S."/>
            <person name="Lapidus A."/>
            <person name="Cheng J.F."/>
            <person name="Goodwin L."/>
            <person name="Pitluck S."/>
            <person name="Peters L."/>
            <person name="Ovchinnikova G."/>
            <person name="Teshima H."/>
            <person name="Detter J.C."/>
            <person name="Han C.S."/>
            <person name="Tapia R."/>
            <person name="Land M.L."/>
            <person name="Hauser L."/>
            <person name="Kyrpides N.C."/>
            <person name="Ivanova N.N."/>
            <person name="Pagani I."/>
            <person name="Huntmann M."/>
            <person name="Wei C.L."/>
            <person name="Davenport K.W."/>
            <person name="Daligault H."/>
            <person name="Chain P.S."/>
            <person name="Chen A."/>
            <person name="Mavromatis K."/>
            <person name="Markowitz V."/>
            <person name="Szeto E."/>
            <person name="Mikhailova N."/>
            <person name="Pati A."/>
            <person name="Wagner M."/>
            <person name="Woyke T."/>
            <person name="Ollivier B."/>
            <person name="Klenk H.P."/>
            <person name="Spring S."/>
            <person name="Loy A."/>
        </authorList>
    </citation>
    <scope>NUCLEOTIDE SEQUENCE [LARGE SCALE GENOMIC DNA]</scope>
    <source>
        <strain evidence="3">ATCC BAA-275 / DSM 13257 / NCIMB 13706 / S10</strain>
    </source>
</reference>
<dbReference type="OrthoDB" id="9786074at2"/>
<dbReference type="Proteomes" id="UP000005262">
    <property type="component" value="Chromosome"/>
</dbReference>
<dbReference type="RefSeq" id="WP_014903332.1">
    <property type="nucleotide sequence ID" value="NC_018515.1"/>
</dbReference>
<dbReference type="Pfam" id="PF21095">
    <property type="entry name" value="CarD_C"/>
    <property type="match status" value="1"/>
</dbReference>
<accession>J7IW96</accession>
<dbReference type="EMBL" id="CP003629">
    <property type="protein sequence ID" value="AFQ44419.1"/>
    <property type="molecule type" value="Genomic_DNA"/>
</dbReference>
<dbReference type="Gene3D" id="2.40.10.170">
    <property type="match status" value="1"/>
</dbReference>
<protein>
    <submittedName>
        <fullName evidence="2">CarD-like transcriptional regulator</fullName>
    </submittedName>
</protein>
<gene>
    <name evidence="2" type="ordered locus">Desmer_2501</name>
</gene>
<dbReference type="Pfam" id="PF02559">
    <property type="entry name" value="CarD_TRCF_RID"/>
    <property type="match status" value="1"/>
</dbReference>
<evidence type="ECO:0000313" key="2">
    <source>
        <dbReference type="EMBL" id="AFQ44419.1"/>
    </source>
</evidence>
<sequence>MFQISDKVLYPMLGVGIIEAIEEREVLGKNKLFYKLNMPQNNMQIIIPIEKATTLGIRQIVEPDILENILTDFHIGNTDPSIYEDRRYCRDLNKSKIKTGDIYKGTEIIRDLMRKNQRKQLGAEDKTMLNSARRMFISEVMQVKGIAQEQADLLLDEVLLIFKQETVLTQC</sequence>
<reference evidence="3" key="2">
    <citation type="submission" date="2012-08" db="EMBL/GenBank/DDBJ databases">
        <title>Finished genome of Desulfosporosinus meridiei DSM 13257.</title>
        <authorList>
            <person name="Huntemann M."/>
            <person name="Wei C.-L."/>
            <person name="Han J."/>
            <person name="Detter J.C."/>
            <person name="Han C."/>
            <person name="Davenport K."/>
            <person name="Daligault H."/>
            <person name="Erkkila T."/>
            <person name="Gu W."/>
            <person name="Munk A.C.C."/>
            <person name="Teshima H."/>
            <person name="Xu Y."/>
            <person name="Chain P."/>
            <person name="Tapia R."/>
            <person name="Chen A."/>
            <person name="Krypides N."/>
            <person name="Mavromatis K."/>
            <person name="Markowitz V."/>
            <person name="Szeto E."/>
            <person name="Ivanova N."/>
            <person name="Mikhailova N."/>
            <person name="Ovchinnikova G."/>
            <person name="Pagani I."/>
            <person name="Pati A."/>
            <person name="Goodwin L."/>
            <person name="Peters L."/>
            <person name="Pitluck S."/>
            <person name="Woyke T."/>
            <person name="Pester M."/>
            <person name="Spring S."/>
            <person name="Ollivier B."/>
            <person name="Rattei T."/>
            <person name="Klenk H.-P."/>
            <person name="Wagner M."/>
            <person name="Loy A."/>
        </authorList>
    </citation>
    <scope>NUCLEOTIDE SEQUENCE [LARGE SCALE GENOMIC DNA]</scope>
    <source>
        <strain evidence="3">ATCC BAA-275 / DSM 13257 / NCIMB 13706 / S10</strain>
    </source>
</reference>
<dbReference type="InterPro" id="IPR048792">
    <property type="entry name" value="CarD_C"/>
</dbReference>
<dbReference type="Gene3D" id="1.20.58.1290">
    <property type="entry name" value="CarD-like, C-terminal domain"/>
    <property type="match status" value="1"/>
</dbReference>
<dbReference type="SMART" id="SM01058">
    <property type="entry name" value="CarD_TRCF"/>
    <property type="match status" value="1"/>
</dbReference>
<dbReference type="KEGG" id="dmi:Desmer_2501"/>
<evidence type="ECO:0000259" key="1">
    <source>
        <dbReference type="SMART" id="SM01058"/>
    </source>
</evidence>
<organism evidence="2 3">
    <name type="scientific">Desulfosporosinus meridiei (strain ATCC BAA-275 / DSM 13257 / KCTC 12902 / NCIMB 13706 / S10)</name>
    <dbReference type="NCBI Taxonomy" id="768704"/>
    <lineage>
        <taxon>Bacteria</taxon>
        <taxon>Bacillati</taxon>
        <taxon>Bacillota</taxon>
        <taxon>Clostridia</taxon>
        <taxon>Eubacteriales</taxon>
        <taxon>Desulfitobacteriaceae</taxon>
        <taxon>Desulfosporosinus</taxon>
    </lineage>
</organism>
<dbReference type="InterPro" id="IPR052531">
    <property type="entry name" value="CarD-like_regulator"/>
</dbReference>
<name>J7IW96_DESMD</name>
<dbReference type="eggNOG" id="COG1329">
    <property type="taxonomic scope" value="Bacteria"/>
</dbReference>
<dbReference type="SUPFAM" id="SSF141259">
    <property type="entry name" value="CarD-like"/>
    <property type="match status" value="1"/>
</dbReference>
<evidence type="ECO:0000313" key="3">
    <source>
        <dbReference type="Proteomes" id="UP000005262"/>
    </source>
</evidence>
<dbReference type="InterPro" id="IPR003711">
    <property type="entry name" value="CarD-like/TRCF_RID"/>
</dbReference>
<dbReference type="InterPro" id="IPR036101">
    <property type="entry name" value="CarD-like/TRCF_RID_sf"/>
</dbReference>
<dbReference type="PANTHER" id="PTHR38447">
    <property type="entry name" value="TRANSCRIPTION FACTOR YDEB-RELATED"/>
    <property type="match status" value="1"/>
</dbReference>
<feature type="domain" description="CarD-like/TRCF RNAP-interacting" evidence="1">
    <location>
        <begin position="1"/>
        <end position="113"/>
    </location>
</feature>
<dbReference type="AlphaFoldDB" id="J7IW96"/>
<proteinExistence type="predicted"/>
<dbReference type="GO" id="GO:0009303">
    <property type="term" value="P:rRNA transcription"/>
    <property type="evidence" value="ECO:0007669"/>
    <property type="project" value="TreeGrafter"/>
</dbReference>
<dbReference type="PANTHER" id="PTHR38447:SF1">
    <property type="entry name" value="RNA POLYMERASE-BINDING TRANSCRIPTION FACTOR CARD"/>
    <property type="match status" value="1"/>
</dbReference>
<dbReference type="InterPro" id="IPR042215">
    <property type="entry name" value="CarD-like_C"/>
</dbReference>